<dbReference type="CDD" id="cd06267">
    <property type="entry name" value="PBP1_LacI_sugar_binding-like"/>
    <property type="match status" value="1"/>
</dbReference>
<dbReference type="InterPro" id="IPR000843">
    <property type="entry name" value="HTH_LacI"/>
</dbReference>
<dbReference type="PROSITE" id="PS00356">
    <property type="entry name" value="HTH_LACI_1"/>
    <property type="match status" value="1"/>
</dbReference>
<dbReference type="EMBL" id="JACHVB010000014">
    <property type="protein sequence ID" value="MBC2593710.1"/>
    <property type="molecule type" value="Genomic_DNA"/>
</dbReference>
<accession>A0A842HBR9</accession>
<keyword evidence="2 5" id="KW-0238">DNA-binding</keyword>
<gene>
    <name evidence="5" type="ORF">H5P28_05485</name>
</gene>
<dbReference type="PANTHER" id="PTHR30146:SF153">
    <property type="entry name" value="LACTOSE OPERON REPRESSOR"/>
    <property type="match status" value="1"/>
</dbReference>
<evidence type="ECO:0000256" key="1">
    <source>
        <dbReference type="ARBA" id="ARBA00023015"/>
    </source>
</evidence>
<keyword evidence="3" id="KW-0804">Transcription</keyword>
<feature type="domain" description="HTH lacI-type" evidence="4">
    <location>
        <begin position="1"/>
        <end position="55"/>
    </location>
</feature>
<dbReference type="InterPro" id="IPR028082">
    <property type="entry name" value="Peripla_BP_I"/>
</dbReference>
<evidence type="ECO:0000313" key="5">
    <source>
        <dbReference type="EMBL" id="MBC2593710.1"/>
    </source>
</evidence>
<dbReference type="InterPro" id="IPR046335">
    <property type="entry name" value="LacI/GalR-like_sensor"/>
</dbReference>
<dbReference type="RefSeq" id="WP_185674711.1">
    <property type="nucleotide sequence ID" value="NZ_JACHVB010000014.1"/>
</dbReference>
<dbReference type="GO" id="GO:0000976">
    <property type="term" value="F:transcription cis-regulatory region binding"/>
    <property type="evidence" value="ECO:0007669"/>
    <property type="project" value="TreeGrafter"/>
</dbReference>
<keyword evidence="1" id="KW-0805">Transcription regulation</keyword>
<dbReference type="Proteomes" id="UP000546464">
    <property type="component" value="Unassembled WGS sequence"/>
</dbReference>
<dbReference type="Pfam" id="PF00356">
    <property type="entry name" value="LacI"/>
    <property type="match status" value="1"/>
</dbReference>
<dbReference type="SMART" id="SM00354">
    <property type="entry name" value="HTH_LACI"/>
    <property type="match status" value="1"/>
</dbReference>
<dbReference type="Gene3D" id="3.40.50.2300">
    <property type="match status" value="2"/>
</dbReference>
<evidence type="ECO:0000256" key="3">
    <source>
        <dbReference type="ARBA" id="ARBA00023163"/>
    </source>
</evidence>
<sequence length="343" mass="38162">MSVNDIALKAGVSQATVSKVINNYPTVSAESVARVRKAMRELNYEPLSRTRRVKEKSEQVPLVALLIFPGKYFQDYRASFVKMIRSIEESLREKGMDLIMAHVSRVEDLPASVRHRRVQGVILQGGDPGEDVLKELKDIPSVWVSSHRGQAGNSLLGGNEDVGRVAAEYLVSCGHKRLGVINTMSEDPVLVVRCRYFQFVAENAGCQCRMYVSDSHGESWSHGEDLDMAAFEKQVDEQVSAFLADKNRPTGIFVPVDFQLAMVYRILQRRGVQIGKNLDFIGSDEEKSVLLGLYPRPATIEVGPTLIGMQAVKELCWRMENLAGDSRLRVSVAPRLVPGEKLS</sequence>
<evidence type="ECO:0000259" key="4">
    <source>
        <dbReference type="PROSITE" id="PS50932"/>
    </source>
</evidence>
<evidence type="ECO:0000313" key="6">
    <source>
        <dbReference type="Proteomes" id="UP000546464"/>
    </source>
</evidence>
<protein>
    <submittedName>
        <fullName evidence="5">LacI family DNA-binding transcriptional regulator</fullName>
    </submittedName>
</protein>
<name>A0A842HBR9_9BACT</name>
<dbReference type="Gene3D" id="1.10.260.40">
    <property type="entry name" value="lambda repressor-like DNA-binding domains"/>
    <property type="match status" value="1"/>
</dbReference>
<dbReference type="PANTHER" id="PTHR30146">
    <property type="entry name" value="LACI-RELATED TRANSCRIPTIONAL REPRESSOR"/>
    <property type="match status" value="1"/>
</dbReference>
<dbReference type="PROSITE" id="PS50932">
    <property type="entry name" value="HTH_LACI_2"/>
    <property type="match status" value="1"/>
</dbReference>
<reference evidence="5 6" key="1">
    <citation type="submission" date="2020-07" db="EMBL/GenBank/DDBJ databases">
        <authorList>
            <person name="Feng X."/>
        </authorList>
    </citation>
    <scope>NUCLEOTIDE SEQUENCE [LARGE SCALE GENOMIC DNA]</scope>
    <source>
        <strain evidence="5 6">JCM31066</strain>
    </source>
</reference>
<dbReference type="SUPFAM" id="SSF47413">
    <property type="entry name" value="lambda repressor-like DNA-binding domains"/>
    <property type="match status" value="1"/>
</dbReference>
<proteinExistence type="predicted"/>
<dbReference type="CDD" id="cd01392">
    <property type="entry name" value="HTH_LacI"/>
    <property type="match status" value="1"/>
</dbReference>
<evidence type="ECO:0000256" key="2">
    <source>
        <dbReference type="ARBA" id="ARBA00023125"/>
    </source>
</evidence>
<comment type="caution">
    <text evidence="5">The sequence shown here is derived from an EMBL/GenBank/DDBJ whole genome shotgun (WGS) entry which is preliminary data.</text>
</comment>
<dbReference type="InterPro" id="IPR010982">
    <property type="entry name" value="Lambda_DNA-bd_dom_sf"/>
</dbReference>
<dbReference type="SUPFAM" id="SSF53822">
    <property type="entry name" value="Periplasmic binding protein-like I"/>
    <property type="match status" value="1"/>
</dbReference>
<dbReference type="GO" id="GO:0003700">
    <property type="term" value="F:DNA-binding transcription factor activity"/>
    <property type="evidence" value="ECO:0007669"/>
    <property type="project" value="TreeGrafter"/>
</dbReference>
<organism evidence="5 6">
    <name type="scientific">Ruficoccus amylovorans</name>
    <dbReference type="NCBI Taxonomy" id="1804625"/>
    <lineage>
        <taxon>Bacteria</taxon>
        <taxon>Pseudomonadati</taxon>
        <taxon>Verrucomicrobiota</taxon>
        <taxon>Opitutia</taxon>
        <taxon>Puniceicoccales</taxon>
        <taxon>Cerasicoccaceae</taxon>
        <taxon>Ruficoccus</taxon>
    </lineage>
</organism>
<dbReference type="AlphaFoldDB" id="A0A842HBR9"/>
<dbReference type="Pfam" id="PF13377">
    <property type="entry name" value="Peripla_BP_3"/>
    <property type="match status" value="1"/>
</dbReference>
<keyword evidence="6" id="KW-1185">Reference proteome</keyword>